<reference evidence="2" key="1">
    <citation type="journal article" date="2021" name="Front. Plant Sci.">
        <title>Chromosome-Scale Genome Assembly for Chinese Sour Jujube and Insights Into Its Genome Evolution and Domestication Signature.</title>
        <authorList>
            <person name="Shen L.-Y."/>
            <person name="Luo H."/>
            <person name="Wang X.-L."/>
            <person name="Wang X.-M."/>
            <person name="Qiu X.-J."/>
            <person name="Liu H."/>
            <person name="Zhou S.-S."/>
            <person name="Jia K.-H."/>
            <person name="Nie S."/>
            <person name="Bao Y.-T."/>
            <person name="Zhang R.-G."/>
            <person name="Yun Q.-Z."/>
            <person name="Chai Y.-H."/>
            <person name="Lu J.-Y."/>
            <person name="Li Y."/>
            <person name="Zhao S.-W."/>
            <person name="Mao J.-F."/>
            <person name="Jia S.-G."/>
            <person name="Mao Y.-M."/>
        </authorList>
    </citation>
    <scope>NUCLEOTIDE SEQUENCE</scope>
    <source>
        <strain evidence="2">AT0</strain>
        <tissue evidence="2">Leaf</tissue>
    </source>
</reference>
<dbReference type="Gene3D" id="3.40.50.720">
    <property type="entry name" value="NAD(P)-binding Rossmann-like Domain"/>
    <property type="match status" value="1"/>
</dbReference>
<organism evidence="2 3">
    <name type="scientific">Ziziphus jujuba var. spinosa</name>
    <dbReference type="NCBI Taxonomy" id="714518"/>
    <lineage>
        <taxon>Eukaryota</taxon>
        <taxon>Viridiplantae</taxon>
        <taxon>Streptophyta</taxon>
        <taxon>Embryophyta</taxon>
        <taxon>Tracheophyta</taxon>
        <taxon>Spermatophyta</taxon>
        <taxon>Magnoliopsida</taxon>
        <taxon>eudicotyledons</taxon>
        <taxon>Gunneridae</taxon>
        <taxon>Pentapetalae</taxon>
        <taxon>rosids</taxon>
        <taxon>fabids</taxon>
        <taxon>Rosales</taxon>
        <taxon>Rhamnaceae</taxon>
        <taxon>Paliureae</taxon>
        <taxon>Ziziphus</taxon>
    </lineage>
</organism>
<proteinExistence type="predicted"/>
<evidence type="ECO:0000313" key="3">
    <source>
        <dbReference type="Proteomes" id="UP000813462"/>
    </source>
</evidence>
<dbReference type="GO" id="GO:0015297">
    <property type="term" value="F:antiporter activity"/>
    <property type="evidence" value="ECO:0007669"/>
    <property type="project" value="InterPro"/>
</dbReference>
<accession>A0A978V595</accession>
<evidence type="ECO:0000313" key="2">
    <source>
        <dbReference type="EMBL" id="KAH7522528.1"/>
    </source>
</evidence>
<dbReference type="InterPro" id="IPR045016">
    <property type="entry name" value="NhaD-like"/>
</dbReference>
<keyword evidence="1" id="KW-0812">Transmembrane</keyword>
<sequence>MVNTPTANIVAAAEHGIALLAAMVRNIAQVDASVKAIIDNVSLVATTMGMYDLTSFPIDSEFWLLITFYAGTSGSMLVNGFAAGVAYMGMEKVDFFWYLQKVMLLILLPIWQFIAFRFPYQQL</sequence>
<feature type="transmembrane region" description="Helical" evidence="1">
    <location>
        <begin position="62"/>
        <end position="90"/>
    </location>
</feature>
<keyword evidence="1" id="KW-0472">Membrane</keyword>
<dbReference type="PANTHER" id="PTHR43269">
    <property type="entry name" value="SODIUM/PROTON ANTIPORTER 1-RELATED"/>
    <property type="match status" value="1"/>
</dbReference>
<protein>
    <submittedName>
        <fullName evidence="2">Uncharacterized protein</fullName>
    </submittedName>
</protein>
<keyword evidence="1" id="KW-1133">Transmembrane helix</keyword>
<dbReference type="EMBL" id="JAEACU010000007">
    <property type="protein sequence ID" value="KAH7522528.1"/>
    <property type="molecule type" value="Genomic_DNA"/>
</dbReference>
<comment type="caution">
    <text evidence="2">The sequence shown here is derived from an EMBL/GenBank/DDBJ whole genome shotgun (WGS) entry which is preliminary data.</text>
</comment>
<evidence type="ECO:0000256" key="1">
    <source>
        <dbReference type="SAM" id="Phobius"/>
    </source>
</evidence>
<dbReference type="AlphaFoldDB" id="A0A978V595"/>
<dbReference type="GO" id="GO:0006814">
    <property type="term" value="P:sodium ion transport"/>
    <property type="evidence" value="ECO:0007669"/>
    <property type="project" value="InterPro"/>
</dbReference>
<dbReference type="PANTHER" id="PTHR43269:SF2">
    <property type="entry name" value="SODIUM_PROTON ANTIPORTER 1-RELATED"/>
    <property type="match status" value="1"/>
</dbReference>
<dbReference type="Proteomes" id="UP000813462">
    <property type="component" value="Unassembled WGS sequence"/>
</dbReference>
<name>A0A978V595_ZIZJJ</name>
<gene>
    <name evidence="2" type="ORF">FEM48_Zijuj07G0148100</name>
</gene>
<feature type="transmembrane region" description="Helical" evidence="1">
    <location>
        <begin position="102"/>
        <end position="120"/>
    </location>
</feature>